<comment type="caution">
    <text evidence="6">The sequence shown here is derived from an EMBL/GenBank/DDBJ whole genome shotgun (WGS) entry which is preliminary data.</text>
</comment>
<dbReference type="InterPro" id="IPR036318">
    <property type="entry name" value="FAD-bd_PCMH-like_sf"/>
</dbReference>
<accession>A0ABR2VEJ8</accession>
<evidence type="ECO:0000256" key="4">
    <source>
        <dbReference type="ARBA" id="ARBA00023002"/>
    </source>
</evidence>
<dbReference type="SUPFAM" id="SSF56176">
    <property type="entry name" value="FAD-binding/transporter-associated domain-like"/>
    <property type="match status" value="1"/>
</dbReference>
<gene>
    <name evidence="6" type="ORF">SUNI508_13144</name>
</gene>
<dbReference type="EMBL" id="JARVKF010000020">
    <property type="protein sequence ID" value="KAK9425343.1"/>
    <property type="molecule type" value="Genomic_DNA"/>
</dbReference>
<dbReference type="Pfam" id="PF01565">
    <property type="entry name" value="FAD_binding_4"/>
    <property type="match status" value="1"/>
</dbReference>
<reference evidence="6 7" key="1">
    <citation type="journal article" date="2024" name="J. Plant Pathol.">
        <title>Sequence and assembly of the genome of Seiridium unicorne, isolate CBS 538.82, causal agent of cypress canker disease.</title>
        <authorList>
            <person name="Scali E."/>
            <person name="Rocca G.D."/>
            <person name="Danti R."/>
            <person name="Garbelotto M."/>
            <person name="Barberini S."/>
            <person name="Baroncelli R."/>
            <person name="Emiliani G."/>
        </authorList>
    </citation>
    <scope>NUCLEOTIDE SEQUENCE [LARGE SCALE GENOMIC DNA]</scope>
    <source>
        <strain evidence="6 7">BM-138-508</strain>
    </source>
</reference>
<dbReference type="InterPro" id="IPR006094">
    <property type="entry name" value="Oxid_FAD_bind_N"/>
</dbReference>
<dbReference type="PANTHER" id="PTHR42973:SF7">
    <property type="entry name" value="FAD-BINDING PCMH-TYPE DOMAIN-CONTAINING PROTEIN"/>
    <property type="match status" value="1"/>
</dbReference>
<dbReference type="Gene3D" id="3.40.462.20">
    <property type="match status" value="1"/>
</dbReference>
<dbReference type="PANTHER" id="PTHR42973">
    <property type="entry name" value="BINDING OXIDOREDUCTASE, PUTATIVE (AFU_ORTHOLOGUE AFUA_1G17690)-RELATED"/>
    <property type="match status" value="1"/>
</dbReference>
<dbReference type="InterPro" id="IPR012951">
    <property type="entry name" value="BBE"/>
</dbReference>
<keyword evidence="7" id="KW-1185">Reference proteome</keyword>
<evidence type="ECO:0000259" key="5">
    <source>
        <dbReference type="PROSITE" id="PS51387"/>
    </source>
</evidence>
<dbReference type="Gene3D" id="3.30.43.10">
    <property type="entry name" value="Uridine Diphospho-n-acetylenolpyruvylglucosamine Reductase, domain 2"/>
    <property type="match status" value="1"/>
</dbReference>
<comment type="similarity">
    <text evidence="1">Belongs to the oxygen-dependent FAD-linked oxidoreductase family.</text>
</comment>
<dbReference type="InterPro" id="IPR050416">
    <property type="entry name" value="FAD-linked_Oxidoreductase"/>
</dbReference>
<dbReference type="Proteomes" id="UP001408356">
    <property type="component" value="Unassembled WGS sequence"/>
</dbReference>
<feature type="domain" description="FAD-binding PCMH-type" evidence="5">
    <location>
        <begin position="42"/>
        <end position="208"/>
    </location>
</feature>
<evidence type="ECO:0000313" key="7">
    <source>
        <dbReference type="Proteomes" id="UP001408356"/>
    </source>
</evidence>
<name>A0ABR2VEJ8_9PEZI</name>
<protein>
    <submittedName>
        <fullName evidence="6">FAD-binding PCMH-type domain-containing protein</fullName>
    </submittedName>
</protein>
<keyword evidence="3" id="KW-0274">FAD</keyword>
<sequence>MAPGNSTVLESLEEYLYQYPEIELFTPNSTEYDAARECFVIRPARPLAVAEPTSAEDVEALVKFSLENNLDFNIRGGGHDSAGRSQVDKSLMIDMRQVDYVEINEDQTQARIGGGIQLGKLAERLGEYGLITPMGSIATVGYVGWATLGGYGPFSSLYSLGVEQILGAKLINAAGELIVANEELLHGIRGGGGIFGIIVELTISVYPLKEMLASTLTFESSNITDTWLTWTTAWGELLDQGEVPDALQLQQFAMDIPSLGGKVFQVTAAWADQDQDAGRDWIDKISALANCTDKSIQAVSLYNYTENNEDVTPWPAYGRAHSISLKNFTLQSIAVLGQYSASLVGSGTGIAVHELRHALPNNASVFGNRMPHHMVEIISVTTNASAAAAAEQWGQGLVTDLREKDPGNVLEGYISLNDDNDTNLRAAYGPNYDTLVHLKEKYDPTNVYKYAIPKLPI</sequence>
<dbReference type="Gene3D" id="3.30.465.10">
    <property type="match status" value="1"/>
</dbReference>
<dbReference type="InterPro" id="IPR016166">
    <property type="entry name" value="FAD-bd_PCMH"/>
</dbReference>
<evidence type="ECO:0000256" key="2">
    <source>
        <dbReference type="ARBA" id="ARBA00022630"/>
    </source>
</evidence>
<dbReference type="Pfam" id="PF08031">
    <property type="entry name" value="BBE"/>
    <property type="match status" value="1"/>
</dbReference>
<keyword evidence="4" id="KW-0560">Oxidoreductase</keyword>
<dbReference type="PROSITE" id="PS51387">
    <property type="entry name" value="FAD_PCMH"/>
    <property type="match status" value="1"/>
</dbReference>
<evidence type="ECO:0000313" key="6">
    <source>
        <dbReference type="EMBL" id="KAK9425343.1"/>
    </source>
</evidence>
<keyword evidence="2" id="KW-0285">Flavoprotein</keyword>
<dbReference type="InterPro" id="IPR016169">
    <property type="entry name" value="FAD-bd_PCMH_sub2"/>
</dbReference>
<organism evidence="6 7">
    <name type="scientific">Seiridium unicorne</name>
    <dbReference type="NCBI Taxonomy" id="138068"/>
    <lineage>
        <taxon>Eukaryota</taxon>
        <taxon>Fungi</taxon>
        <taxon>Dikarya</taxon>
        <taxon>Ascomycota</taxon>
        <taxon>Pezizomycotina</taxon>
        <taxon>Sordariomycetes</taxon>
        <taxon>Xylariomycetidae</taxon>
        <taxon>Amphisphaeriales</taxon>
        <taxon>Sporocadaceae</taxon>
        <taxon>Seiridium</taxon>
    </lineage>
</organism>
<evidence type="ECO:0000256" key="3">
    <source>
        <dbReference type="ARBA" id="ARBA00022827"/>
    </source>
</evidence>
<evidence type="ECO:0000256" key="1">
    <source>
        <dbReference type="ARBA" id="ARBA00005466"/>
    </source>
</evidence>
<proteinExistence type="inferred from homology"/>
<dbReference type="InterPro" id="IPR016167">
    <property type="entry name" value="FAD-bd_PCMH_sub1"/>
</dbReference>